<dbReference type="Proteomes" id="UP000538147">
    <property type="component" value="Unassembled WGS sequence"/>
</dbReference>
<comment type="caution">
    <text evidence="1">The sequence shown here is derived from an EMBL/GenBank/DDBJ whole genome shotgun (WGS) entry which is preliminary data.</text>
</comment>
<evidence type="ECO:0000313" key="2">
    <source>
        <dbReference type="Proteomes" id="UP000538147"/>
    </source>
</evidence>
<keyword evidence="2" id="KW-1185">Reference proteome</keyword>
<dbReference type="Gene3D" id="1.10.10.1100">
    <property type="entry name" value="BFD-like [2Fe-2S]-binding domain"/>
    <property type="match status" value="1"/>
</dbReference>
<dbReference type="EMBL" id="JACIIV010000012">
    <property type="protein sequence ID" value="MBB6227668.1"/>
    <property type="molecule type" value="Genomic_DNA"/>
</dbReference>
<accession>A0A841LFB8</accession>
<dbReference type="AlphaFoldDB" id="A0A841LFB8"/>
<dbReference type="RefSeq" id="WP_207792289.1">
    <property type="nucleotide sequence ID" value="NZ_JACIIV010000012.1"/>
</dbReference>
<protein>
    <submittedName>
        <fullName evidence="1">Bacterioferritin-associated ferredoxin</fullName>
    </submittedName>
</protein>
<organism evidence="1 2">
    <name type="scientific">Polymorphobacter multimanifer</name>
    <dbReference type="NCBI Taxonomy" id="1070431"/>
    <lineage>
        <taxon>Bacteria</taxon>
        <taxon>Pseudomonadati</taxon>
        <taxon>Pseudomonadota</taxon>
        <taxon>Alphaproteobacteria</taxon>
        <taxon>Sphingomonadales</taxon>
        <taxon>Sphingosinicellaceae</taxon>
        <taxon>Polymorphobacter</taxon>
    </lineage>
</organism>
<gene>
    <name evidence="1" type="ORF">FHS79_001847</name>
</gene>
<name>A0A841LFB8_9SPHN</name>
<proteinExistence type="predicted"/>
<sequence length="77" mass="8270">MGDIGSQQQGFARLGFVRPLVIVCVCNALRERQVRDAARASGRACAHTAYAQLGCKVKCGMCLPFARDVVRSELATA</sequence>
<dbReference type="InterPro" id="IPR041854">
    <property type="entry name" value="BFD-like_2Fe2S-bd_dom_sf"/>
</dbReference>
<reference evidence="1 2" key="1">
    <citation type="submission" date="2020-08" db="EMBL/GenBank/DDBJ databases">
        <title>Genomic Encyclopedia of Type Strains, Phase IV (KMG-IV): sequencing the most valuable type-strain genomes for metagenomic binning, comparative biology and taxonomic classification.</title>
        <authorList>
            <person name="Goeker M."/>
        </authorList>
    </citation>
    <scope>NUCLEOTIDE SEQUENCE [LARGE SCALE GENOMIC DNA]</scope>
    <source>
        <strain evidence="1 2">DSM 102189</strain>
    </source>
</reference>
<evidence type="ECO:0000313" key="1">
    <source>
        <dbReference type="EMBL" id="MBB6227668.1"/>
    </source>
</evidence>